<evidence type="ECO:0000256" key="7">
    <source>
        <dbReference type="ARBA" id="ARBA00022840"/>
    </source>
</evidence>
<evidence type="ECO:0000313" key="14">
    <source>
        <dbReference type="Proteomes" id="UP000037043"/>
    </source>
</evidence>
<evidence type="ECO:0000259" key="10">
    <source>
        <dbReference type="PROSITE" id="PS50109"/>
    </source>
</evidence>
<dbReference type="InterPro" id="IPR004358">
    <property type="entry name" value="Sig_transdc_His_kin-like_C"/>
</dbReference>
<dbReference type="InterPro" id="IPR000700">
    <property type="entry name" value="PAS-assoc_C"/>
</dbReference>
<dbReference type="EC" id="2.7.13.3" evidence="2"/>
<sequence>MKSIENIEKNQLYHSILQHAGDIIFLLTLEGDIVYANEQAVNSYGYTKEELLSLSIFNLRSPVNQFIAHEQFEKAKTEGILFTTAHYRKDGSSFPVEVKSIIIDDNGKKFVISIIRDISERLKNQEEIQRLAYIVENSQDAIFCKTLDGIITSWNKGAENIFGYSKDEVLGKSTKILLPEENYYKIEAAMKKLLKYVTIEHYETTILKKDGNLTTVSIALSPILDISGTLIGASIIARDISTQNEALKTIKTISNALESSSSAVLITDVNGTLEYVNNKFEAITGYKKQEVLGLNVKILNSGKHDKKYFESMWKAIKNGYEWNGEFCNKKKDGSLFWCSASISPVKDDTGKITNFLSVTEDITDKKILTEELIMKNNELENTLALLKEAQMHLVQEDKMASVGQLSAGIAHEINNPLGFVSSNFNTLKKYVYKLKEYIFEIKKLKHVLETSNLPSLSSEIEKINKLEEKNKLNYIMADLEDLYKDTEDGLNRIKKIVVTLKNFAHESTNDSFEDYSLNEGIEDTLIIAKNELKYNTAVNTDLLDTLPLIKANPSEINQVLLNIIINSSHAIKEKNLEDSEFFGEITISTWNDIGHVYCCIKDNGIGIKQENLTKVFNPFFTTKPVGKGTGLGLSISYDIIVNKHKGDIKIDSIFKKGTTITITLPINEEKS</sequence>
<dbReference type="InterPro" id="IPR013767">
    <property type="entry name" value="PAS_fold"/>
</dbReference>
<dbReference type="InterPro" id="IPR001610">
    <property type="entry name" value="PAC"/>
</dbReference>
<evidence type="ECO:0000256" key="9">
    <source>
        <dbReference type="SAM" id="Coils"/>
    </source>
</evidence>
<protein>
    <recommendedName>
        <fullName evidence="2">histidine kinase</fullName>
        <ecNumber evidence="2">2.7.13.3</ecNumber>
    </recommendedName>
</protein>
<dbReference type="GO" id="GO:0000155">
    <property type="term" value="F:phosphorelay sensor kinase activity"/>
    <property type="evidence" value="ECO:0007669"/>
    <property type="project" value="InterPro"/>
</dbReference>
<dbReference type="Gene3D" id="3.30.450.20">
    <property type="entry name" value="PAS domain"/>
    <property type="match status" value="3"/>
</dbReference>
<dbReference type="PROSITE" id="PS50112">
    <property type="entry name" value="PAS"/>
    <property type="match status" value="3"/>
</dbReference>
<dbReference type="Gene3D" id="3.30.565.10">
    <property type="entry name" value="Histidine kinase-like ATPase, C-terminal domain"/>
    <property type="match status" value="1"/>
</dbReference>
<dbReference type="Pfam" id="PF00989">
    <property type="entry name" value="PAS"/>
    <property type="match status" value="1"/>
</dbReference>
<dbReference type="InterPro" id="IPR005467">
    <property type="entry name" value="His_kinase_dom"/>
</dbReference>
<dbReference type="InterPro" id="IPR035965">
    <property type="entry name" value="PAS-like_dom_sf"/>
</dbReference>
<dbReference type="Proteomes" id="UP000037043">
    <property type="component" value="Unassembled WGS sequence"/>
</dbReference>
<evidence type="ECO:0000256" key="3">
    <source>
        <dbReference type="ARBA" id="ARBA00022553"/>
    </source>
</evidence>
<gene>
    <name evidence="13" type="ORF">CLHOM_24990</name>
</gene>
<keyword evidence="6" id="KW-0418">Kinase</keyword>
<comment type="caution">
    <text evidence="13">The sequence shown here is derived from an EMBL/GenBank/DDBJ whole genome shotgun (WGS) entry which is preliminary data.</text>
</comment>
<feature type="domain" description="PAS" evidence="11">
    <location>
        <begin position="127"/>
        <end position="181"/>
    </location>
</feature>
<name>A0A0L6Z8I7_9CLOT</name>
<dbReference type="PRINTS" id="PR00344">
    <property type="entry name" value="BCTRLSENSOR"/>
</dbReference>
<evidence type="ECO:0000256" key="6">
    <source>
        <dbReference type="ARBA" id="ARBA00022777"/>
    </source>
</evidence>
<dbReference type="SMART" id="SM00086">
    <property type="entry name" value="PAC"/>
    <property type="match status" value="3"/>
</dbReference>
<keyword evidence="8" id="KW-0902">Two-component regulatory system</keyword>
<feature type="domain" description="PAC" evidence="12">
    <location>
        <begin position="200"/>
        <end position="252"/>
    </location>
</feature>
<dbReference type="InterPro" id="IPR036097">
    <property type="entry name" value="HisK_dim/P_sf"/>
</dbReference>
<dbReference type="CDD" id="cd00082">
    <property type="entry name" value="HisKA"/>
    <property type="match status" value="1"/>
</dbReference>
<dbReference type="NCBIfam" id="TIGR00229">
    <property type="entry name" value="sensory_box"/>
    <property type="match status" value="3"/>
</dbReference>
<dbReference type="RefSeq" id="WP_161803224.1">
    <property type="nucleotide sequence ID" value="NZ_LHUR01000028.1"/>
</dbReference>
<dbReference type="SMART" id="SM00387">
    <property type="entry name" value="HATPase_c"/>
    <property type="match status" value="1"/>
</dbReference>
<feature type="coiled-coil region" evidence="9">
    <location>
        <begin position="369"/>
        <end position="396"/>
    </location>
</feature>
<dbReference type="Gene3D" id="1.10.287.130">
    <property type="match status" value="1"/>
</dbReference>
<dbReference type="SUPFAM" id="SSF55874">
    <property type="entry name" value="ATPase domain of HSP90 chaperone/DNA topoisomerase II/histidine kinase"/>
    <property type="match status" value="1"/>
</dbReference>
<dbReference type="Pfam" id="PF13426">
    <property type="entry name" value="PAS_9"/>
    <property type="match status" value="2"/>
</dbReference>
<comment type="catalytic activity">
    <reaction evidence="1">
        <text>ATP + protein L-histidine = ADP + protein N-phospho-L-histidine.</text>
        <dbReference type="EC" id="2.7.13.3"/>
    </reaction>
</comment>
<dbReference type="SUPFAM" id="SSF47384">
    <property type="entry name" value="Homodimeric domain of signal transducing histidine kinase"/>
    <property type="match status" value="1"/>
</dbReference>
<keyword evidence="3" id="KW-0597">Phosphoprotein</keyword>
<dbReference type="PANTHER" id="PTHR43065:SF50">
    <property type="entry name" value="HISTIDINE KINASE"/>
    <property type="match status" value="1"/>
</dbReference>
<dbReference type="PANTHER" id="PTHR43065">
    <property type="entry name" value="SENSOR HISTIDINE KINASE"/>
    <property type="match status" value="1"/>
</dbReference>
<dbReference type="PATRIC" id="fig|1121318.3.peg.2515"/>
<dbReference type="Pfam" id="PF02518">
    <property type="entry name" value="HATPase_c"/>
    <property type="match status" value="1"/>
</dbReference>
<dbReference type="EMBL" id="LHUR01000028">
    <property type="protein sequence ID" value="KOA19118.1"/>
    <property type="molecule type" value="Genomic_DNA"/>
</dbReference>
<dbReference type="PROSITE" id="PS50113">
    <property type="entry name" value="PAC"/>
    <property type="match status" value="3"/>
</dbReference>
<evidence type="ECO:0000256" key="4">
    <source>
        <dbReference type="ARBA" id="ARBA00022679"/>
    </source>
</evidence>
<feature type="domain" description="PAC" evidence="12">
    <location>
        <begin position="322"/>
        <end position="374"/>
    </location>
</feature>
<dbReference type="SUPFAM" id="SSF55785">
    <property type="entry name" value="PYP-like sensor domain (PAS domain)"/>
    <property type="match status" value="3"/>
</dbReference>
<dbReference type="GO" id="GO:0006355">
    <property type="term" value="P:regulation of DNA-templated transcription"/>
    <property type="evidence" value="ECO:0007669"/>
    <property type="project" value="InterPro"/>
</dbReference>
<dbReference type="InterPro" id="IPR036890">
    <property type="entry name" value="HATPase_C_sf"/>
</dbReference>
<evidence type="ECO:0000259" key="12">
    <source>
        <dbReference type="PROSITE" id="PS50113"/>
    </source>
</evidence>
<feature type="domain" description="Histidine kinase" evidence="10">
    <location>
        <begin position="408"/>
        <end position="668"/>
    </location>
</feature>
<dbReference type="STRING" id="36844.SAMN04488501_11937"/>
<dbReference type="InterPro" id="IPR000014">
    <property type="entry name" value="PAS"/>
</dbReference>
<evidence type="ECO:0000256" key="1">
    <source>
        <dbReference type="ARBA" id="ARBA00000085"/>
    </source>
</evidence>
<keyword evidence="7" id="KW-0067">ATP-binding</keyword>
<evidence type="ECO:0000256" key="5">
    <source>
        <dbReference type="ARBA" id="ARBA00022741"/>
    </source>
</evidence>
<proteinExistence type="predicted"/>
<dbReference type="CDD" id="cd00130">
    <property type="entry name" value="PAS"/>
    <property type="match status" value="3"/>
</dbReference>
<evidence type="ECO:0000256" key="8">
    <source>
        <dbReference type="ARBA" id="ARBA00023012"/>
    </source>
</evidence>
<feature type="domain" description="PAS" evidence="11">
    <location>
        <begin position="249"/>
        <end position="293"/>
    </location>
</feature>
<evidence type="ECO:0000313" key="13">
    <source>
        <dbReference type="EMBL" id="KOA19118.1"/>
    </source>
</evidence>
<feature type="domain" description="PAC" evidence="12">
    <location>
        <begin position="75"/>
        <end position="130"/>
    </location>
</feature>
<organism evidence="13 14">
    <name type="scientific">Clostridium homopropionicum DSM 5847</name>
    <dbReference type="NCBI Taxonomy" id="1121318"/>
    <lineage>
        <taxon>Bacteria</taxon>
        <taxon>Bacillati</taxon>
        <taxon>Bacillota</taxon>
        <taxon>Clostridia</taxon>
        <taxon>Eubacteriales</taxon>
        <taxon>Clostridiaceae</taxon>
        <taxon>Clostridium</taxon>
    </lineage>
</organism>
<dbReference type="InterPro" id="IPR003661">
    <property type="entry name" value="HisK_dim/P_dom"/>
</dbReference>
<accession>A0A0L6Z8I7</accession>
<dbReference type="PROSITE" id="PS50109">
    <property type="entry name" value="HIS_KIN"/>
    <property type="match status" value="1"/>
</dbReference>
<keyword evidence="4" id="KW-0808">Transferase</keyword>
<dbReference type="GO" id="GO:0005524">
    <property type="term" value="F:ATP binding"/>
    <property type="evidence" value="ECO:0007669"/>
    <property type="project" value="UniProtKB-KW"/>
</dbReference>
<dbReference type="SMART" id="SM00091">
    <property type="entry name" value="PAS"/>
    <property type="match status" value="3"/>
</dbReference>
<evidence type="ECO:0000256" key="2">
    <source>
        <dbReference type="ARBA" id="ARBA00012438"/>
    </source>
</evidence>
<feature type="domain" description="PAS" evidence="11">
    <location>
        <begin position="9"/>
        <end position="79"/>
    </location>
</feature>
<evidence type="ECO:0000259" key="11">
    <source>
        <dbReference type="PROSITE" id="PS50112"/>
    </source>
</evidence>
<keyword evidence="5" id="KW-0547">Nucleotide-binding</keyword>
<keyword evidence="14" id="KW-1185">Reference proteome</keyword>
<dbReference type="InterPro" id="IPR003594">
    <property type="entry name" value="HATPase_dom"/>
</dbReference>
<dbReference type="AlphaFoldDB" id="A0A0L6Z8I7"/>
<reference evidence="14" key="1">
    <citation type="submission" date="2015-08" db="EMBL/GenBank/DDBJ databases">
        <title>Genome sequence of the strict anaerobe Clostridium homopropionicum LuHBu1 (DSM 5847T).</title>
        <authorList>
            <person name="Poehlein A."/>
            <person name="Beck M."/>
            <person name="Schiel-Bengelsdorf B."/>
            <person name="Bengelsdorf F.R."/>
            <person name="Daniel R."/>
            <person name="Duerre P."/>
        </authorList>
    </citation>
    <scope>NUCLEOTIDE SEQUENCE [LARGE SCALE GENOMIC DNA]</scope>
    <source>
        <strain evidence="14">DSM 5847</strain>
    </source>
</reference>
<keyword evidence="9" id="KW-0175">Coiled coil</keyword>